<accession>A0A398C9V7</accession>
<proteinExistence type="predicted"/>
<comment type="caution">
    <text evidence="1">The sequence shown here is derived from an EMBL/GenBank/DDBJ whole genome shotgun (WGS) entry which is preliminary data.</text>
</comment>
<dbReference type="AlphaFoldDB" id="A0A398C9V7"/>
<name>A0A398C9V7_9BURK</name>
<sequence length="86" mass="9075">MHVYTHGLAEEAKETRELGGKLALSHAHCGICLTAAALIGGAPPAEPPALFHSTALYEVPKAKPSSAWGFPFFPAYESRAPPLALH</sequence>
<evidence type="ECO:0000313" key="2">
    <source>
        <dbReference type="Proteomes" id="UP000266302"/>
    </source>
</evidence>
<protein>
    <submittedName>
        <fullName evidence="1">Uncharacterized protein</fullName>
    </submittedName>
</protein>
<dbReference type="Pfam" id="PF11162">
    <property type="entry name" value="DUF2946"/>
    <property type="match status" value="1"/>
</dbReference>
<keyword evidence="2" id="KW-1185">Reference proteome</keyword>
<dbReference type="EMBL" id="QXJC01000001">
    <property type="protein sequence ID" value="RID99084.1"/>
    <property type="molecule type" value="Genomic_DNA"/>
</dbReference>
<organism evidence="1 2">
    <name type="scientific">Simplicispira hankyongi</name>
    <dbReference type="NCBI Taxonomy" id="2315688"/>
    <lineage>
        <taxon>Bacteria</taxon>
        <taxon>Pseudomonadati</taxon>
        <taxon>Pseudomonadota</taxon>
        <taxon>Betaproteobacteria</taxon>
        <taxon>Burkholderiales</taxon>
        <taxon>Comamonadaceae</taxon>
        <taxon>Simplicispira</taxon>
    </lineage>
</organism>
<reference evidence="1 2" key="1">
    <citation type="submission" date="2018-09" db="EMBL/GenBank/DDBJ databases">
        <title>Draft genome of Simplicispira sp. NY-02.</title>
        <authorList>
            <person name="Im W.T."/>
        </authorList>
    </citation>
    <scope>NUCLEOTIDE SEQUENCE [LARGE SCALE GENOMIC DNA]</scope>
    <source>
        <strain evidence="1 2">NY-02</strain>
    </source>
</reference>
<dbReference type="Proteomes" id="UP000266302">
    <property type="component" value="Unassembled WGS sequence"/>
</dbReference>
<dbReference type="InterPro" id="IPR021333">
    <property type="entry name" value="DUF2946"/>
</dbReference>
<evidence type="ECO:0000313" key="1">
    <source>
        <dbReference type="EMBL" id="RID99084.1"/>
    </source>
</evidence>
<gene>
    <name evidence="1" type="ORF">D3F03_01130</name>
</gene>